<organism evidence="1 2">
    <name type="scientific">Thermodesulfobacterium geofontis</name>
    <dbReference type="NCBI Taxonomy" id="1295609"/>
    <lineage>
        <taxon>Bacteria</taxon>
        <taxon>Pseudomonadati</taxon>
        <taxon>Thermodesulfobacteriota</taxon>
        <taxon>Thermodesulfobacteria</taxon>
        <taxon>Thermodesulfobacteriales</taxon>
        <taxon>Thermodesulfobacteriaceae</taxon>
        <taxon>Thermodesulfobacterium</taxon>
    </lineage>
</organism>
<reference evidence="1 2" key="1">
    <citation type="submission" date="2018-01" db="EMBL/GenBank/DDBJ databases">
        <title>Metagenomic assembled genomes from two thermal pools in the Uzon Caldera, Kamchatka, Russia.</title>
        <authorList>
            <person name="Wilkins L."/>
            <person name="Ettinger C."/>
        </authorList>
    </citation>
    <scope>NUCLEOTIDE SEQUENCE [LARGE SCALE GENOMIC DNA]</scope>
    <source>
        <strain evidence="1">ARK-04</strain>
    </source>
</reference>
<dbReference type="AlphaFoldDB" id="A0A2N7QGC1"/>
<dbReference type="Proteomes" id="UP000235619">
    <property type="component" value="Unassembled WGS sequence"/>
</dbReference>
<name>A0A2N7QGC1_9BACT</name>
<evidence type="ECO:0000313" key="1">
    <source>
        <dbReference type="EMBL" id="PMP98026.1"/>
    </source>
</evidence>
<feature type="non-terminal residue" evidence="1">
    <location>
        <position position="1"/>
    </location>
</feature>
<accession>A0A2N7QGC1</accession>
<comment type="caution">
    <text evidence="1">The sequence shown here is derived from an EMBL/GenBank/DDBJ whole genome shotgun (WGS) entry which is preliminary data.</text>
</comment>
<dbReference type="EMBL" id="PNJD01000062">
    <property type="protein sequence ID" value="PMP98026.1"/>
    <property type="molecule type" value="Genomic_DNA"/>
</dbReference>
<sequence length="227" mass="26605">LLNIKEGEIIPLKEIKERLPKIFSQWYENYCLSCDWLRVCLNHQYFQSLTQTFLSPDKKLLSLFLRVRESFPEVKEAVSLLKPYANLHYNEIEDKVPFLNIYYQLHLYSPGWIIKTEDFERILGFNPDLIYKSSENSYIMSVVYHIDDHVTEGVIAYGFSEALALSKGMVLPYEGIDSICFQKGYGKQLLLALQYDLFPGMVNQIFVEREDIQKRIDHLKMLLGLTT</sequence>
<protein>
    <submittedName>
        <fullName evidence="1">Uncharacterized protein</fullName>
    </submittedName>
</protein>
<evidence type="ECO:0000313" key="2">
    <source>
        <dbReference type="Proteomes" id="UP000235619"/>
    </source>
</evidence>
<proteinExistence type="predicted"/>
<gene>
    <name evidence="1" type="ORF">C0169_01030</name>
</gene>